<name>A0A9P7RAD0_9PEZI</name>
<reference evidence="1" key="1">
    <citation type="submission" date="2021-05" db="EMBL/GenBank/DDBJ databases">
        <title>Comparative genomics of three Colletotrichum scovillei strains and genetic complementation revealed genes involved fungal growth and virulence on chili pepper.</title>
        <authorList>
            <person name="Hsieh D.-K."/>
            <person name="Chuang S.-C."/>
            <person name="Chen C.-Y."/>
            <person name="Chao Y.-T."/>
            <person name="Lu M.-Y.J."/>
            <person name="Lee M.-H."/>
            <person name="Shih M.-C."/>
        </authorList>
    </citation>
    <scope>NUCLEOTIDE SEQUENCE</scope>
    <source>
        <strain evidence="1">Coll-153</strain>
    </source>
</reference>
<dbReference type="EMBL" id="JAESDN010000003">
    <property type="protein sequence ID" value="KAG7053736.1"/>
    <property type="molecule type" value="Genomic_DNA"/>
</dbReference>
<organism evidence="1 2">
    <name type="scientific">Colletotrichum scovillei</name>
    <dbReference type="NCBI Taxonomy" id="1209932"/>
    <lineage>
        <taxon>Eukaryota</taxon>
        <taxon>Fungi</taxon>
        <taxon>Dikarya</taxon>
        <taxon>Ascomycota</taxon>
        <taxon>Pezizomycotina</taxon>
        <taxon>Sordariomycetes</taxon>
        <taxon>Hypocreomycetidae</taxon>
        <taxon>Glomerellales</taxon>
        <taxon>Glomerellaceae</taxon>
        <taxon>Colletotrichum</taxon>
        <taxon>Colletotrichum acutatum species complex</taxon>
    </lineage>
</organism>
<accession>A0A9P7RAD0</accession>
<keyword evidence="2" id="KW-1185">Reference proteome</keyword>
<comment type="caution">
    <text evidence="1">The sequence shown here is derived from an EMBL/GenBank/DDBJ whole genome shotgun (WGS) entry which is preliminary data.</text>
</comment>
<evidence type="ECO:0000313" key="2">
    <source>
        <dbReference type="Proteomes" id="UP000699042"/>
    </source>
</evidence>
<dbReference type="AlphaFoldDB" id="A0A9P7RAD0"/>
<protein>
    <submittedName>
        <fullName evidence="1">Uncharacterized protein</fullName>
    </submittedName>
</protein>
<dbReference type="Proteomes" id="UP000699042">
    <property type="component" value="Unassembled WGS sequence"/>
</dbReference>
<evidence type="ECO:0000313" key="1">
    <source>
        <dbReference type="EMBL" id="KAG7053736.1"/>
    </source>
</evidence>
<proteinExistence type="predicted"/>
<gene>
    <name evidence="1" type="ORF">JMJ77_000818</name>
</gene>
<sequence>MPLKTPNKNLELCGGGARRETQKVTLRQGPVGAMVHWLAIPFRCFGTVLKICLSRPSSFPINLTYTEIIN</sequence>